<feature type="compositionally biased region" description="Polar residues" evidence="7">
    <location>
        <begin position="232"/>
        <end position="249"/>
    </location>
</feature>
<dbReference type="InterPro" id="IPR044810">
    <property type="entry name" value="WRKY_plant"/>
</dbReference>
<dbReference type="GO" id="GO:0043565">
    <property type="term" value="F:sequence-specific DNA binding"/>
    <property type="evidence" value="ECO:0007669"/>
    <property type="project" value="InterPro"/>
</dbReference>
<feature type="compositionally biased region" description="Polar residues" evidence="7">
    <location>
        <begin position="478"/>
        <end position="487"/>
    </location>
</feature>
<keyword evidence="2" id="KW-0805">Transcription regulation</keyword>
<evidence type="ECO:0000259" key="8">
    <source>
        <dbReference type="PROSITE" id="PS50811"/>
    </source>
</evidence>
<evidence type="ECO:0000313" key="10">
    <source>
        <dbReference type="Proteomes" id="UP001058974"/>
    </source>
</evidence>
<dbReference type="Gramene" id="Psat05G0732600-T1">
    <property type="protein sequence ID" value="KAI5412630.1"/>
    <property type="gene ID" value="KIW84_057326"/>
</dbReference>
<evidence type="ECO:0000256" key="7">
    <source>
        <dbReference type="SAM" id="MobiDB-lite"/>
    </source>
</evidence>
<evidence type="ECO:0000256" key="4">
    <source>
        <dbReference type="ARBA" id="ARBA00023163"/>
    </source>
</evidence>
<keyword evidence="4" id="KW-0804">Transcription</keyword>
<evidence type="ECO:0000256" key="3">
    <source>
        <dbReference type="ARBA" id="ARBA00023125"/>
    </source>
</evidence>
<organism evidence="9 10">
    <name type="scientific">Pisum sativum</name>
    <name type="common">Garden pea</name>
    <name type="synonym">Lathyrus oleraceus</name>
    <dbReference type="NCBI Taxonomy" id="3888"/>
    <lineage>
        <taxon>Eukaryota</taxon>
        <taxon>Viridiplantae</taxon>
        <taxon>Streptophyta</taxon>
        <taxon>Embryophyta</taxon>
        <taxon>Tracheophyta</taxon>
        <taxon>Spermatophyta</taxon>
        <taxon>Magnoliopsida</taxon>
        <taxon>eudicotyledons</taxon>
        <taxon>Gunneridae</taxon>
        <taxon>Pentapetalae</taxon>
        <taxon>rosids</taxon>
        <taxon>fabids</taxon>
        <taxon>Fabales</taxon>
        <taxon>Fabaceae</taxon>
        <taxon>Papilionoideae</taxon>
        <taxon>50 kb inversion clade</taxon>
        <taxon>NPAAA clade</taxon>
        <taxon>Hologalegina</taxon>
        <taxon>IRL clade</taxon>
        <taxon>Fabeae</taxon>
        <taxon>Lathyrus</taxon>
    </lineage>
</organism>
<keyword evidence="6" id="KW-0175">Coiled coil</keyword>
<protein>
    <recommendedName>
        <fullName evidence="8">WRKY domain-containing protein</fullName>
    </recommendedName>
</protein>
<dbReference type="Gene3D" id="2.20.25.80">
    <property type="entry name" value="WRKY domain"/>
    <property type="match status" value="1"/>
</dbReference>
<evidence type="ECO:0000256" key="1">
    <source>
        <dbReference type="ARBA" id="ARBA00004123"/>
    </source>
</evidence>
<dbReference type="EMBL" id="JAMSHJ010000005">
    <property type="protein sequence ID" value="KAI5412630.1"/>
    <property type="molecule type" value="Genomic_DNA"/>
</dbReference>
<reference evidence="9 10" key="1">
    <citation type="journal article" date="2022" name="Nat. Genet.">
        <title>Improved pea reference genome and pan-genome highlight genomic features and evolutionary characteristics.</title>
        <authorList>
            <person name="Yang T."/>
            <person name="Liu R."/>
            <person name="Luo Y."/>
            <person name="Hu S."/>
            <person name="Wang D."/>
            <person name="Wang C."/>
            <person name="Pandey M.K."/>
            <person name="Ge S."/>
            <person name="Xu Q."/>
            <person name="Li N."/>
            <person name="Li G."/>
            <person name="Huang Y."/>
            <person name="Saxena R.K."/>
            <person name="Ji Y."/>
            <person name="Li M."/>
            <person name="Yan X."/>
            <person name="He Y."/>
            <person name="Liu Y."/>
            <person name="Wang X."/>
            <person name="Xiang C."/>
            <person name="Varshney R.K."/>
            <person name="Ding H."/>
            <person name="Gao S."/>
            <person name="Zong X."/>
        </authorList>
    </citation>
    <scope>NUCLEOTIDE SEQUENCE [LARGE SCALE GENOMIC DNA]</scope>
    <source>
        <strain evidence="9 10">cv. Zhongwan 6</strain>
    </source>
</reference>
<feature type="compositionally biased region" description="Basic and acidic residues" evidence="7">
    <location>
        <begin position="207"/>
        <end position="231"/>
    </location>
</feature>
<keyword evidence="3" id="KW-0238">DNA-binding</keyword>
<feature type="domain" description="WRKY" evidence="8">
    <location>
        <begin position="266"/>
        <end position="332"/>
    </location>
</feature>
<dbReference type="SMART" id="SM00774">
    <property type="entry name" value="WRKY"/>
    <property type="match status" value="1"/>
</dbReference>
<gene>
    <name evidence="9" type="ORF">KIW84_057326</name>
</gene>
<dbReference type="Gramene" id="Psat5g261480.1">
    <property type="protein sequence ID" value="Psat5g261480.1.cds"/>
    <property type="gene ID" value="Psat5g261480"/>
</dbReference>
<dbReference type="PANTHER" id="PTHR31429:SF50">
    <property type="entry name" value="WRKY DOMAIN-CONTAINING PROTEIN"/>
    <property type="match status" value="1"/>
</dbReference>
<dbReference type="Proteomes" id="UP001058974">
    <property type="component" value="Chromosome 5"/>
</dbReference>
<comment type="caution">
    <text evidence="9">The sequence shown here is derived from an EMBL/GenBank/DDBJ whole genome shotgun (WGS) entry which is preliminary data.</text>
</comment>
<evidence type="ECO:0000256" key="6">
    <source>
        <dbReference type="SAM" id="Coils"/>
    </source>
</evidence>
<evidence type="ECO:0000256" key="2">
    <source>
        <dbReference type="ARBA" id="ARBA00023015"/>
    </source>
</evidence>
<name>A0A9D4X5L8_PEA</name>
<proteinExistence type="predicted"/>
<dbReference type="PROSITE" id="PS50811">
    <property type="entry name" value="WRKY"/>
    <property type="match status" value="1"/>
</dbReference>
<dbReference type="GO" id="GO:0003700">
    <property type="term" value="F:DNA-binding transcription factor activity"/>
    <property type="evidence" value="ECO:0007669"/>
    <property type="project" value="InterPro"/>
</dbReference>
<keyword evidence="10" id="KW-1185">Reference proteome</keyword>
<evidence type="ECO:0000313" key="9">
    <source>
        <dbReference type="EMBL" id="KAI5412630.1"/>
    </source>
</evidence>
<feature type="region of interest" description="Disordered" evidence="7">
    <location>
        <begin position="183"/>
        <end position="250"/>
    </location>
</feature>
<dbReference type="InterPro" id="IPR003657">
    <property type="entry name" value="WRKY_dom"/>
</dbReference>
<dbReference type="AlphaFoldDB" id="A0A9D4X5L8"/>
<comment type="subcellular location">
    <subcellularLocation>
        <location evidence="1">Nucleus</location>
    </subcellularLocation>
</comment>
<accession>A0A9D4X5L8</accession>
<dbReference type="GO" id="GO:0005634">
    <property type="term" value="C:nucleus"/>
    <property type="evidence" value="ECO:0007669"/>
    <property type="project" value="UniProtKB-SubCell"/>
</dbReference>
<dbReference type="SUPFAM" id="SSF118290">
    <property type="entry name" value="WRKY DNA-binding domain"/>
    <property type="match status" value="1"/>
</dbReference>
<feature type="coiled-coil region" evidence="6">
    <location>
        <begin position="107"/>
        <end position="134"/>
    </location>
</feature>
<evidence type="ECO:0000256" key="5">
    <source>
        <dbReference type="ARBA" id="ARBA00023242"/>
    </source>
</evidence>
<keyword evidence="5" id="KW-0539">Nucleus</keyword>
<feature type="compositionally biased region" description="Low complexity" evidence="7">
    <location>
        <begin position="488"/>
        <end position="518"/>
    </location>
</feature>
<dbReference type="InterPro" id="IPR036576">
    <property type="entry name" value="WRKY_dom_sf"/>
</dbReference>
<feature type="region of interest" description="Disordered" evidence="7">
    <location>
        <begin position="477"/>
        <end position="518"/>
    </location>
</feature>
<dbReference type="Pfam" id="PF03106">
    <property type="entry name" value="WRKY"/>
    <property type="match status" value="1"/>
</dbReference>
<dbReference type="OrthoDB" id="2020995at2759"/>
<dbReference type="FunFam" id="2.20.25.80:FF:000002">
    <property type="entry name" value="probable WRKY transcription factor 31"/>
    <property type="match status" value="1"/>
</dbReference>
<sequence length="518" mass="57240">MDPNKNKNNNMSPSKTIPFQVNLNSDHQNRPIIRELDFFSPNNNNNHASTSAPPNPYIHDHYTPSPPFEMKVNTSLNLLTTNTSSDQSVVEADISTSSQDRRPNLELVNLQAELERKKVENHRLRNMFDEAKMNYNTLNMHLMSLMQKGKVEDCNEEELEEEKPNGNGGVLVRRQFIDLGLASNDSDAVDEPRSQDQSKSLANNVDEGSKDEELVFDHEKNESDRGNDRNDSPSNQVLAANSSPQSSVEQAEATMRKARVSVRARSEANMINDGCQWRKYGQKMAKGNPCPRAYYRCTMSIGCPVRKQVQRCAEDKSILVTTYEGNHNHCLPPAAKEMVHQTSSAARMLLSGPMTSPDGLMNPNFLTRTMFPSSSSIATISASAPFPTITLDLTQSPNNPLQFPNPNLSNQFQFPFPQTLFNQSRFSGLQTSQDPETSTSRQMSQNLADKVTAIAKDPNFTVALAAALTSIIKAFPNNDDSTVDNGDNTTANNSNGNVTSSNNSNESNITNNPSSSGN</sequence>
<dbReference type="PANTHER" id="PTHR31429">
    <property type="entry name" value="WRKY TRANSCRIPTION FACTOR 36-RELATED"/>
    <property type="match status" value="1"/>
</dbReference>